<sequence length="77" mass="8765">MAYYFALVPFIEYMVSISEGCSSLVYACTVEHAEFLAMVMNSTGRKSAIITADTPNQIRRIHIDAFKKGEIEFLFNY</sequence>
<dbReference type="Gene3D" id="3.40.50.300">
    <property type="entry name" value="P-loop containing nucleotide triphosphate hydrolases"/>
    <property type="match status" value="1"/>
</dbReference>
<gene>
    <name evidence="1" type="ORF">NG54_16015</name>
</gene>
<dbReference type="InterPro" id="IPR027417">
    <property type="entry name" value="P-loop_NTPase"/>
</dbReference>
<dbReference type="EMBL" id="JRUN01000065">
    <property type="protein sequence ID" value="KHD84370.1"/>
    <property type="molecule type" value="Genomic_DNA"/>
</dbReference>
<dbReference type="AlphaFoldDB" id="A0A0A6V8J6"/>
<organism evidence="1 2">
    <name type="scientific">Heyndrickxia ginsengihumi</name>
    <dbReference type="NCBI Taxonomy" id="363870"/>
    <lineage>
        <taxon>Bacteria</taxon>
        <taxon>Bacillati</taxon>
        <taxon>Bacillota</taxon>
        <taxon>Bacilli</taxon>
        <taxon>Bacillales</taxon>
        <taxon>Bacillaceae</taxon>
        <taxon>Heyndrickxia</taxon>
    </lineage>
</organism>
<comment type="caution">
    <text evidence="1">The sequence shown here is derived from an EMBL/GenBank/DDBJ whole genome shotgun (WGS) entry which is preliminary data.</text>
</comment>
<reference evidence="1 2" key="1">
    <citation type="submission" date="2014-10" db="EMBL/GenBank/DDBJ databases">
        <title>Draft genome of phytase producing Bacillus ginsengihumi strain M2.11.</title>
        <authorList>
            <person name="Toymentseva A."/>
            <person name="Boulygina E.A."/>
            <person name="Kazakov S.V."/>
            <person name="Kayumov I."/>
            <person name="Suleimanova A.D."/>
            <person name="Mardanova A.M."/>
            <person name="Maria S.N."/>
            <person name="Sergey M.Y."/>
            <person name="Sharipova M.R."/>
        </authorList>
    </citation>
    <scope>NUCLEOTIDE SEQUENCE [LARGE SCALE GENOMIC DNA]</scope>
    <source>
        <strain evidence="1 2">M2.11</strain>
    </source>
</reference>
<protein>
    <submittedName>
        <fullName evidence="1">Uncharacterized protein</fullName>
    </submittedName>
</protein>
<accession>A0A0A6V8J6</accession>
<dbReference type="SUPFAM" id="SSF52540">
    <property type="entry name" value="P-loop containing nucleoside triphosphate hydrolases"/>
    <property type="match status" value="1"/>
</dbReference>
<evidence type="ECO:0000313" key="2">
    <source>
        <dbReference type="Proteomes" id="UP000030588"/>
    </source>
</evidence>
<dbReference type="STRING" id="363870.NG54_16015"/>
<dbReference type="Proteomes" id="UP000030588">
    <property type="component" value="Unassembled WGS sequence"/>
</dbReference>
<name>A0A0A6V8J6_9BACI</name>
<proteinExistence type="predicted"/>
<evidence type="ECO:0000313" key="1">
    <source>
        <dbReference type="EMBL" id="KHD84370.1"/>
    </source>
</evidence>